<dbReference type="Proteomes" id="UP000724874">
    <property type="component" value="Unassembled WGS sequence"/>
</dbReference>
<reference evidence="2" key="1">
    <citation type="submission" date="2020-11" db="EMBL/GenBank/DDBJ databases">
        <authorList>
            <consortium name="DOE Joint Genome Institute"/>
            <person name="Ahrendt S."/>
            <person name="Riley R."/>
            <person name="Andreopoulos W."/>
            <person name="LaButti K."/>
            <person name="Pangilinan J."/>
            <person name="Ruiz-duenas F.J."/>
            <person name="Barrasa J.M."/>
            <person name="Sanchez-Garcia M."/>
            <person name="Camarero S."/>
            <person name="Miyauchi S."/>
            <person name="Serrano A."/>
            <person name="Linde D."/>
            <person name="Babiker R."/>
            <person name="Drula E."/>
            <person name="Ayuso-Fernandez I."/>
            <person name="Pacheco R."/>
            <person name="Padilla G."/>
            <person name="Ferreira P."/>
            <person name="Barriuso J."/>
            <person name="Kellner H."/>
            <person name="Castanera R."/>
            <person name="Alfaro M."/>
            <person name="Ramirez L."/>
            <person name="Pisabarro A.G."/>
            <person name="Kuo A."/>
            <person name="Tritt A."/>
            <person name="Lipzen A."/>
            <person name="He G."/>
            <person name="Yan M."/>
            <person name="Ng V."/>
            <person name="Cullen D."/>
            <person name="Martin F."/>
            <person name="Rosso M.-N."/>
            <person name="Henrissat B."/>
            <person name="Hibbett D."/>
            <person name="Martinez A.T."/>
            <person name="Grigoriev I.V."/>
        </authorList>
    </citation>
    <scope>NUCLEOTIDE SEQUENCE</scope>
    <source>
        <strain evidence="2">AH 44721</strain>
    </source>
</reference>
<sequence length="234" mass="26484">MPHKDSPSNIPDFEKKTLEKLTHYYVVGYKCHLKLQPWYAENKAGLAQVWKARERDWHANHENPSTFPQETLTLKVVNDYYAKCDALCDREPSTDNPGDLIHIYFASNNGASFISLLLNTINHPARLEILRDGGNIALKAFFTPQQIRDAEAGGNSDARPPSKVSPGDVLHYQDTGKANMVRTVRIKDHCNSAMKGEFFIVTTIVDEDQDDDTADRVVPADEMEEWVQQRVQIG</sequence>
<dbReference type="AlphaFoldDB" id="A0A9P5NZI5"/>
<evidence type="ECO:0000256" key="1">
    <source>
        <dbReference type="SAM" id="MobiDB-lite"/>
    </source>
</evidence>
<evidence type="ECO:0000313" key="2">
    <source>
        <dbReference type="EMBL" id="KAF8909776.1"/>
    </source>
</evidence>
<accession>A0A9P5NZI5</accession>
<dbReference type="EMBL" id="JADNYJ010000008">
    <property type="protein sequence ID" value="KAF8909776.1"/>
    <property type="molecule type" value="Genomic_DNA"/>
</dbReference>
<proteinExistence type="predicted"/>
<feature type="region of interest" description="Disordered" evidence="1">
    <location>
        <begin position="150"/>
        <end position="170"/>
    </location>
</feature>
<dbReference type="OrthoDB" id="3054371at2759"/>
<protein>
    <submittedName>
        <fullName evidence="2">Uncharacterized protein</fullName>
    </submittedName>
</protein>
<comment type="caution">
    <text evidence="2">The sequence shown here is derived from an EMBL/GenBank/DDBJ whole genome shotgun (WGS) entry which is preliminary data.</text>
</comment>
<keyword evidence="3" id="KW-1185">Reference proteome</keyword>
<organism evidence="2 3">
    <name type="scientific">Gymnopilus junonius</name>
    <name type="common">Spectacular rustgill mushroom</name>
    <name type="synonym">Gymnopilus spectabilis subsp. junonius</name>
    <dbReference type="NCBI Taxonomy" id="109634"/>
    <lineage>
        <taxon>Eukaryota</taxon>
        <taxon>Fungi</taxon>
        <taxon>Dikarya</taxon>
        <taxon>Basidiomycota</taxon>
        <taxon>Agaricomycotina</taxon>
        <taxon>Agaricomycetes</taxon>
        <taxon>Agaricomycetidae</taxon>
        <taxon>Agaricales</taxon>
        <taxon>Agaricineae</taxon>
        <taxon>Hymenogastraceae</taxon>
        <taxon>Gymnopilus</taxon>
    </lineage>
</organism>
<name>A0A9P5NZI5_GYMJU</name>
<gene>
    <name evidence="2" type="ORF">CPB84DRAFT_1743799</name>
</gene>
<evidence type="ECO:0000313" key="3">
    <source>
        <dbReference type="Proteomes" id="UP000724874"/>
    </source>
</evidence>